<dbReference type="EMBL" id="JAODUP010000730">
    <property type="protein sequence ID" value="KAK2144791.1"/>
    <property type="molecule type" value="Genomic_DNA"/>
</dbReference>
<protein>
    <submittedName>
        <fullName evidence="1">Uncharacterized protein</fullName>
    </submittedName>
</protein>
<dbReference type="AlphaFoldDB" id="A0AAD9MUY4"/>
<proteinExistence type="predicted"/>
<dbReference type="Proteomes" id="UP001208570">
    <property type="component" value="Unassembled WGS sequence"/>
</dbReference>
<sequence length="66" mass="7173">MKGLNLPPVQTKVMLKDNTRTFDNAYKEAVAEELAAKSSIEFNASSSGETVLPLLTRLTMSTGCRP</sequence>
<organism evidence="1 2">
    <name type="scientific">Paralvinella palmiformis</name>
    <dbReference type="NCBI Taxonomy" id="53620"/>
    <lineage>
        <taxon>Eukaryota</taxon>
        <taxon>Metazoa</taxon>
        <taxon>Spiralia</taxon>
        <taxon>Lophotrochozoa</taxon>
        <taxon>Annelida</taxon>
        <taxon>Polychaeta</taxon>
        <taxon>Sedentaria</taxon>
        <taxon>Canalipalpata</taxon>
        <taxon>Terebellida</taxon>
        <taxon>Terebelliformia</taxon>
        <taxon>Alvinellidae</taxon>
        <taxon>Paralvinella</taxon>
    </lineage>
</organism>
<evidence type="ECO:0000313" key="2">
    <source>
        <dbReference type="Proteomes" id="UP001208570"/>
    </source>
</evidence>
<reference evidence="1" key="1">
    <citation type="journal article" date="2023" name="Mol. Biol. Evol.">
        <title>Third-Generation Sequencing Reveals the Adaptive Role of the Epigenome in Three Deep-Sea Polychaetes.</title>
        <authorList>
            <person name="Perez M."/>
            <person name="Aroh O."/>
            <person name="Sun Y."/>
            <person name="Lan Y."/>
            <person name="Juniper S.K."/>
            <person name="Young C.R."/>
            <person name="Angers B."/>
            <person name="Qian P.Y."/>
        </authorList>
    </citation>
    <scope>NUCLEOTIDE SEQUENCE</scope>
    <source>
        <strain evidence="1">P08H-3</strain>
    </source>
</reference>
<name>A0AAD9MUY4_9ANNE</name>
<gene>
    <name evidence="1" type="ORF">LSH36_730g00008</name>
</gene>
<comment type="caution">
    <text evidence="1">The sequence shown here is derived from an EMBL/GenBank/DDBJ whole genome shotgun (WGS) entry which is preliminary data.</text>
</comment>
<accession>A0AAD9MUY4</accession>
<evidence type="ECO:0000313" key="1">
    <source>
        <dbReference type="EMBL" id="KAK2144791.1"/>
    </source>
</evidence>
<keyword evidence="2" id="KW-1185">Reference proteome</keyword>